<evidence type="ECO:0000313" key="1">
    <source>
        <dbReference type="EMBL" id="CAK7929362.1"/>
    </source>
</evidence>
<name>A0AAV1U724_9STRA</name>
<dbReference type="InterPro" id="IPR036875">
    <property type="entry name" value="Znf_CCHC_sf"/>
</dbReference>
<dbReference type="GO" id="GO:0003676">
    <property type="term" value="F:nucleic acid binding"/>
    <property type="evidence" value="ECO:0007669"/>
    <property type="project" value="InterPro"/>
</dbReference>
<accession>A0AAV1U724</accession>
<evidence type="ECO:0008006" key="3">
    <source>
        <dbReference type="Google" id="ProtNLM"/>
    </source>
</evidence>
<evidence type="ECO:0000313" key="2">
    <source>
        <dbReference type="Proteomes" id="UP001162060"/>
    </source>
</evidence>
<gene>
    <name evidence="1" type="ORF">PM001_LOCUS14512</name>
</gene>
<dbReference type="Proteomes" id="UP001162060">
    <property type="component" value="Unassembled WGS sequence"/>
</dbReference>
<dbReference type="Gene3D" id="4.10.60.10">
    <property type="entry name" value="Zinc finger, CCHC-type"/>
    <property type="match status" value="1"/>
</dbReference>
<reference evidence="1" key="1">
    <citation type="submission" date="2024-01" db="EMBL/GenBank/DDBJ databases">
        <authorList>
            <person name="Webb A."/>
        </authorList>
    </citation>
    <scope>NUCLEOTIDE SEQUENCE</scope>
    <source>
        <strain evidence="1">Pm1</strain>
    </source>
</reference>
<protein>
    <recommendedName>
        <fullName evidence="3">CCHC-type domain-containing protein</fullName>
    </recommendedName>
</protein>
<dbReference type="AlphaFoldDB" id="A0AAV1U724"/>
<sequence length="216" mass="23541">MAVRHASGASASLLPKSLVLHASLELQPVLASQYDRKRTEFVIHALEIIQWAQTSEDNEKRAPRSVKAAVAAATATARTDTRVCNICSTVGHIARTCPSRPKNEDDEETPRWALAGIIAGCLTEEDSIVDSGASTHLVKHSSMLYAAGDATQQARLREKVDGETHWIELRNVNHAPKLAINLISLGTLMLQGCNIAGKNNRHAAMIDDDVVMYFHL</sequence>
<dbReference type="EMBL" id="CAKLBY020000153">
    <property type="protein sequence ID" value="CAK7929362.1"/>
    <property type="molecule type" value="Genomic_DNA"/>
</dbReference>
<dbReference type="GO" id="GO:0008270">
    <property type="term" value="F:zinc ion binding"/>
    <property type="evidence" value="ECO:0007669"/>
    <property type="project" value="InterPro"/>
</dbReference>
<organism evidence="1 2">
    <name type="scientific">Peronospora matthiolae</name>
    <dbReference type="NCBI Taxonomy" id="2874970"/>
    <lineage>
        <taxon>Eukaryota</taxon>
        <taxon>Sar</taxon>
        <taxon>Stramenopiles</taxon>
        <taxon>Oomycota</taxon>
        <taxon>Peronosporomycetes</taxon>
        <taxon>Peronosporales</taxon>
        <taxon>Peronosporaceae</taxon>
        <taxon>Peronospora</taxon>
    </lineage>
</organism>
<proteinExistence type="predicted"/>
<comment type="caution">
    <text evidence="1">The sequence shown here is derived from an EMBL/GenBank/DDBJ whole genome shotgun (WGS) entry which is preliminary data.</text>
</comment>
<dbReference type="SUPFAM" id="SSF57756">
    <property type="entry name" value="Retrovirus zinc finger-like domains"/>
    <property type="match status" value="1"/>
</dbReference>